<gene>
    <name evidence="1" type="ORF">H0194_02375</name>
</gene>
<organism evidence="1 2">
    <name type="scientific">Corynebacterium incognita</name>
    <dbReference type="NCBI Taxonomy" id="2754725"/>
    <lineage>
        <taxon>Bacteria</taxon>
        <taxon>Bacillati</taxon>
        <taxon>Actinomycetota</taxon>
        <taxon>Actinomycetes</taxon>
        <taxon>Mycobacteriales</taxon>
        <taxon>Corynebacteriaceae</taxon>
        <taxon>Corynebacterium</taxon>
    </lineage>
</organism>
<sequence>MKTYLDALKTTSAGLITLANNTHIPHLRVHVSRYTEQGDLFKLFPGVFIRTSDIPPQPWERYRLLALGLGLRPGRILGGFAAAVAWGLWLVHYSHIPVESYTRARGGRHKPLPNEKALNGALLEHHTCDVGEATATTIPRTLLDIYRYYGFLPTFVAASGAFKQGKCTPSDALQVFAEARELKLRRIKGFDSLVCQVPLCLDSALEAIFLAQVLVQGSFVVEPQAVVEVGGMRYRVDFLVRDAGLAIELDGRAKYGEKGPEQFYNLEAEKMRADALQNSAGLTVLRFGYREVMSLQALSTVMHALGCDAPLAAELKELFNPENR</sequence>
<protein>
    <recommendedName>
        <fullName evidence="3">DUF559 domain-containing protein</fullName>
    </recommendedName>
</protein>
<dbReference type="EMBL" id="CP059404">
    <property type="protein sequence ID" value="QNE89906.1"/>
    <property type="molecule type" value="Genomic_DNA"/>
</dbReference>
<evidence type="ECO:0008006" key="3">
    <source>
        <dbReference type="Google" id="ProtNLM"/>
    </source>
</evidence>
<dbReference type="Proteomes" id="UP000515743">
    <property type="component" value="Chromosome"/>
</dbReference>
<proteinExistence type="predicted"/>
<name>A0A7G7CQP0_9CORY</name>
<dbReference type="KEGG" id="cik:H0194_02375"/>
<dbReference type="RefSeq" id="WP_185176280.1">
    <property type="nucleotide sequence ID" value="NZ_CP059404.1"/>
</dbReference>
<accession>A0A7G7CQP0</accession>
<reference evidence="1 2" key="1">
    <citation type="submission" date="2020-07" db="EMBL/GenBank/DDBJ databases">
        <title>Complete genome and description of Corynebacterium incognita strain Marseille-Q3630 sp. nov.</title>
        <authorList>
            <person name="Boxberger M."/>
        </authorList>
    </citation>
    <scope>NUCLEOTIDE SEQUENCE [LARGE SCALE GENOMIC DNA]</scope>
    <source>
        <strain evidence="1 2">Marseille-Q3630</strain>
    </source>
</reference>
<dbReference type="AlphaFoldDB" id="A0A7G7CQP0"/>
<keyword evidence="2" id="KW-1185">Reference proteome</keyword>
<evidence type="ECO:0000313" key="2">
    <source>
        <dbReference type="Proteomes" id="UP000515743"/>
    </source>
</evidence>
<evidence type="ECO:0000313" key="1">
    <source>
        <dbReference type="EMBL" id="QNE89906.1"/>
    </source>
</evidence>